<name>A0A7L5BVA9_9RHOB</name>
<dbReference type="Pfam" id="PF13609">
    <property type="entry name" value="Porin_4"/>
    <property type="match status" value="1"/>
</dbReference>
<accession>A0A7L5BVA9</accession>
<feature type="domain" description="Porin" evidence="1">
    <location>
        <begin position="3"/>
        <end position="298"/>
    </location>
</feature>
<dbReference type="GO" id="GO:0015288">
    <property type="term" value="F:porin activity"/>
    <property type="evidence" value="ECO:0007669"/>
    <property type="project" value="InterPro"/>
</dbReference>
<dbReference type="Gene3D" id="2.40.160.10">
    <property type="entry name" value="Porin"/>
    <property type="match status" value="1"/>
</dbReference>
<evidence type="ECO:0000259" key="1">
    <source>
        <dbReference type="Pfam" id="PF13609"/>
    </source>
</evidence>
<dbReference type="RefSeq" id="WP_165099310.1">
    <property type="nucleotide sequence ID" value="NZ_CP049056.1"/>
</dbReference>
<dbReference type="Proteomes" id="UP000503336">
    <property type="component" value="Chromosome"/>
</dbReference>
<dbReference type="GO" id="GO:0016020">
    <property type="term" value="C:membrane"/>
    <property type="evidence" value="ECO:0007669"/>
    <property type="project" value="InterPro"/>
</dbReference>
<keyword evidence="3" id="KW-1185">Reference proteome</keyword>
<proteinExistence type="predicted"/>
<evidence type="ECO:0000313" key="2">
    <source>
        <dbReference type="EMBL" id="QIE56280.1"/>
    </source>
</evidence>
<protein>
    <submittedName>
        <fullName evidence="2">Porin</fullName>
    </submittedName>
</protein>
<sequence>MVAAGFASGATAAEWDTTVGGYMFAGIGLTDSDNTADGFGVMRDGEVYLNAKLTADNGITFGTVVQLEAWSQGSDQIDENYLFVDGSFGTLQVGGNDDATYTMVSSLAGFSAAGAHIGYQDQFGITGAGKAGAGTGIIGGGVDSIGIHYFTPRFYGFQAGASYIPSTSAEGSAGDQNNFQFDDNVDESWAIAANYVGDFGDFGFDAGVGYYEREGRFGAGFDSLGFAGGVSFSGFGLRGFYDDDSRGDEWGIGLQYQTGPWTVAGGYSDSNVTNLDTVAGWVSYAAAPGVTLSTGIEWAEQGSAEDIGGVAIIGLSF</sequence>
<dbReference type="SUPFAM" id="SSF56935">
    <property type="entry name" value="Porins"/>
    <property type="match status" value="1"/>
</dbReference>
<reference evidence="2 3" key="1">
    <citation type="submission" date="2020-02" db="EMBL/GenBank/DDBJ databases">
        <title>complete genome sequence of Rhodobacteraceae bacterium.</title>
        <authorList>
            <person name="Park J."/>
            <person name="Kim Y.-S."/>
            <person name="Kim K.-H."/>
        </authorList>
    </citation>
    <scope>NUCLEOTIDE SEQUENCE [LARGE SCALE GENOMIC DNA]</scope>
    <source>
        <strain evidence="2 3">RR4-56</strain>
    </source>
</reference>
<dbReference type="InterPro" id="IPR023614">
    <property type="entry name" value="Porin_dom_sf"/>
</dbReference>
<dbReference type="EMBL" id="CP049056">
    <property type="protein sequence ID" value="QIE56280.1"/>
    <property type="molecule type" value="Genomic_DNA"/>
</dbReference>
<dbReference type="InterPro" id="IPR033900">
    <property type="entry name" value="Gram_neg_porin_domain"/>
</dbReference>
<organism evidence="2 3">
    <name type="scientific">Pikeienuella piscinae</name>
    <dbReference type="NCBI Taxonomy" id="2748098"/>
    <lineage>
        <taxon>Bacteria</taxon>
        <taxon>Pseudomonadati</taxon>
        <taxon>Pseudomonadota</taxon>
        <taxon>Alphaproteobacteria</taxon>
        <taxon>Rhodobacterales</taxon>
        <taxon>Paracoccaceae</taxon>
        <taxon>Pikeienuella</taxon>
    </lineage>
</organism>
<evidence type="ECO:0000313" key="3">
    <source>
        <dbReference type="Proteomes" id="UP000503336"/>
    </source>
</evidence>
<gene>
    <name evidence="2" type="ORF">G5B40_12900</name>
</gene>
<dbReference type="AlphaFoldDB" id="A0A7L5BVA9"/>
<dbReference type="KEGG" id="hdh:G5B40_12900"/>